<dbReference type="SMART" id="SM00860">
    <property type="entry name" value="SMI1_KNR4"/>
    <property type="match status" value="1"/>
</dbReference>
<dbReference type="RefSeq" id="WP_314207663.1">
    <property type="nucleotide sequence ID" value="NZ_JAVTLL010000051.1"/>
</dbReference>
<evidence type="ECO:0000313" key="3">
    <source>
        <dbReference type="EMBL" id="MDT7847473.1"/>
    </source>
</evidence>
<sequence length="206" mass="22743">MEGEPLIVQLRDLMPPHEGAGDSIDWEEAERAWGVGFPQDYKEFVAQYGDGEVDAFLTFLVPEWTEGSVPSGAMAEETAEARRMWLEKPPAGYGSLATPPVVAWGVNARADLLCWVTGEQDPGLWPVAVWSRGALAWDVRDCGMLEYLVRLFRGEIDTMWADDGVRRFVHVREAQRLLAAGINPDTGEPNPYAGMFGPPPGRPQGE</sequence>
<dbReference type="Proteomes" id="UP001257948">
    <property type="component" value="Unassembled WGS sequence"/>
</dbReference>
<dbReference type="Pfam" id="PF14568">
    <property type="entry name" value="SUKH_6"/>
    <property type="match status" value="1"/>
</dbReference>
<feature type="region of interest" description="Disordered" evidence="1">
    <location>
        <begin position="182"/>
        <end position="206"/>
    </location>
</feature>
<dbReference type="Gene3D" id="3.40.1580.10">
    <property type="entry name" value="SMI1/KNR4-like"/>
    <property type="match status" value="1"/>
</dbReference>
<organism evidence="3 4">
    <name type="scientific">Streptomyces justiciae</name>
    <dbReference type="NCBI Taxonomy" id="2780140"/>
    <lineage>
        <taxon>Bacteria</taxon>
        <taxon>Bacillati</taxon>
        <taxon>Actinomycetota</taxon>
        <taxon>Actinomycetes</taxon>
        <taxon>Kitasatosporales</taxon>
        <taxon>Streptomycetaceae</taxon>
        <taxon>Streptomyces</taxon>
    </lineage>
</organism>
<evidence type="ECO:0000259" key="2">
    <source>
        <dbReference type="SMART" id="SM00860"/>
    </source>
</evidence>
<evidence type="ECO:0000313" key="4">
    <source>
        <dbReference type="Proteomes" id="UP001257948"/>
    </source>
</evidence>
<protein>
    <submittedName>
        <fullName evidence="3">SMI1/KNR4 family protein</fullName>
    </submittedName>
</protein>
<dbReference type="EMBL" id="JAVTLL010000051">
    <property type="protein sequence ID" value="MDT7847473.1"/>
    <property type="molecule type" value="Genomic_DNA"/>
</dbReference>
<comment type="caution">
    <text evidence="3">The sequence shown here is derived from an EMBL/GenBank/DDBJ whole genome shotgun (WGS) entry which is preliminary data.</text>
</comment>
<dbReference type="InterPro" id="IPR018958">
    <property type="entry name" value="Knr4/Smi1-like_dom"/>
</dbReference>
<accession>A0ABU3M9L4</accession>
<feature type="domain" description="Knr4/Smi1-like" evidence="2">
    <location>
        <begin position="21"/>
        <end position="150"/>
    </location>
</feature>
<gene>
    <name evidence="3" type="ORF">RQC66_42830</name>
</gene>
<dbReference type="InterPro" id="IPR037883">
    <property type="entry name" value="Knr4/Smi1-like_sf"/>
</dbReference>
<evidence type="ECO:0000256" key="1">
    <source>
        <dbReference type="SAM" id="MobiDB-lite"/>
    </source>
</evidence>
<dbReference type="SUPFAM" id="SSF160631">
    <property type="entry name" value="SMI1/KNR4-like"/>
    <property type="match status" value="1"/>
</dbReference>
<feature type="compositionally biased region" description="Pro residues" evidence="1">
    <location>
        <begin position="197"/>
        <end position="206"/>
    </location>
</feature>
<keyword evidence="4" id="KW-1185">Reference proteome</keyword>
<name>A0ABU3M9L4_9ACTN</name>
<reference evidence="4" key="1">
    <citation type="submission" date="2023-07" db="EMBL/GenBank/DDBJ databases">
        <title>Draft genome sequence of the endophytic actinobacterium Streptomyces justiciae WPN32, a potential antibiotic producer.</title>
        <authorList>
            <person name="Yasawong M."/>
            <person name="Pana W."/>
            <person name="Ganta P."/>
            <person name="Santapan N."/>
            <person name="Songngamsuk T."/>
            <person name="Phatcharaharikarn M."/>
            <person name="Kerdtoob S."/>
            <person name="Nantapong N."/>
        </authorList>
    </citation>
    <scope>NUCLEOTIDE SEQUENCE [LARGE SCALE GENOMIC DNA]</scope>
    <source>
        <strain evidence="4">WPN32</strain>
    </source>
</reference>
<proteinExistence type="predicted"/>